<dbReference type="PANTHER" id="PTHR38788:SF3">
    <property type="entry name" value="CLR5 DOMAIN-CONTAINING PROTEIN"/>
    <property type="match status" value="1"/>
</dbReference>
<protein>
    <recommendedName>
        <fullName evidence="1">Clr5 domain-containing protein</fullName>
    </recommendedName>
</protein>
<dbReference type="Pfam" id="PF14420">
    <property type="entry name" value="Clr5"/>
    <property type="match status" value="1"/>
</dbReference>
<dbReference type="OrthoDB" id="3910313at2759"/>
<dbReference type="AlphaFoldDB" id="A0A9P4HKJ5"/>
<dbReference type="EMBL" id="ML978159">
    <property type="protein sequence ID" value="KAF2034882.1"/>
    <property type="molecule type" value="Genomic_DNA"/>
</dbReference>
<feature type="domain" description="Clr5" evidence="1">
    <location>
        <begin position="10"/>
        <end position="59"/>
    </location>
</feature>
<reference evidence="2" key="1">
    <citation type="journal article" date="2020" name="Stud. Mycol.">
        <title>101 Dothideomycetes genomes: a test case for predicting lifestyles and emergence of pathogens.</title>
        <authorList>
            <person name="Haridas S."/>
            <person name="Albert R."/>
            <person name="Binder M."/>
            <person name="Bloem J."/>
            <person name="Labutti K."/>
            <person name="Salamov A."/>
            <person name="Andreopoulos B."/>
            <person name="Baker S."/>
            <person name="Barry K."/>
            <person name="Bills G."/>
            <person name="Bluhm B."/>
            <person name="Cannon C."/>
            <person name="Castanera R."/>
            <person name="Culley D."/>
            <person name="Daum C."/>
            <person name="Ezra D."/>
            <person name="Gonzalez J."/>
            <person name="Henrissat B."/>
            <person name="Kuo A."/>
            <person name="Liang C."/>
            <person name="Lipzen A."/>
            <person name="Lutzoni F."/>
            <person name="Magnuson J."/>
            <person name="Mondo S."/>
            <person name="Nolan M."/>
            <person name="Ohm R."/>
            <person name="Pangilinan J."/>
            <person name="Park H.-J."/>
            <person name="Ramirez L."/>
            <person name="Alfaro M."/>
            <person name="Sun H."/>
            <person name="Tritt A."/>
            <person name="Yoshinaga Y."/>
            <person name="Zwiers L.-H."/>
            <person name="Turgeon B."/>
            <person name="Goodwin S."/>
            <person name="Spatafora J."/>
            <person name="Crous P."/>
            <person name="Grigoriev I."/>
        </authorList>
    </citation>
    <scope>NUCLEOTIDE SEQUENCE</scope>
    <source>
        <strain evidence="2">CBS 110217</strain>
    </source>
</reference>
<dbReference type="InterPro" id="IPR025676">
    <property type="entry name" value="Clr5_dom"/>
</dbReference>
<evidence type="ECO:0000259" key="1">
    <source>
        <dbReference type="Pfam" id="PF14420"/>
    </source>
</evidence>
<proteinExistence type="predicted"/>
<accession>A0A9P4HKJ5</accession>
<sequence>MAKRAAEASLWETHKSTIHELYMVKETPLKEVVRILDTQHGFKRTKAQYERNFIVWGWRRKLKADEWKSIGQQVEKRKADGKLVSDLQIQGIHIPRNKIQRGLWRHQFQTTFLIVQQGQYAQRTHRQVSMSRANLHPDA</sequence>
<evidence type="ECO:0000313" key="2">
    <source>
        <dbReference type="EMBL" id="KAF2034882.1"/>
    </source>
</evidence>
<dbReference type="PANTHER" id="PTHR38788">
    <property type="entry name" value="CLR5 DOMAIN-CONTAINING PROTEIN"/>
    <property type="match status" value="1"/>
</dbReference>
<name>A0A9P4HKJ5_9PLEO</name>
<comment type="caution">
    <text evidence="2">The sequence shown here is derived from an EMBL/GenBank/DDBJ whole genome shotgun (WGS) entry which is preliminary data.</text>
</comment>
<dbReference type="Proteomes" id="UP000799777">
    <property type="component" value="Unassembled WGS sequence"/>
</dbReference>
<evidence type="ECO:0000313" key="3">
    <source>
        <dbReference type="Proteomes" id="UP000799777"/>
    </source>
</evidence>
<gene>
    <name evidence="2" type="ORF">EK21DRAFT_107515</name>
</gene>
<organism evidence="2 3">
    <name type="scientific">Setomelanomma holmii</name>
    <dbReference type="NCBI Taxonomy" id="210430"/>
    <lineage>
        <taxon>Eukaryota</taxon>
        <taxon>Fungi</taxon>
        <taxon>Dikarya</taxon>
        <taxon>Ascomycota</taxon>
        <taxon>Pezizomycotina</taxon>
        <taxon>Dothideomycetes</taxon>
        <taxon>Pleosporomycetidae</taxon>
        <taxon>Pleosporales</taxon>
        <taxon>Pleosporineae</taxon>
        <taxon>Phaeosphaeriaceae</taxon>
        <taxon>Setomelanomma</taxon>
    </lineage>
</organism>
<keyword evidence="3" id="KW-1185">Reference proteome</keyword>